<dbReference type="AlphaFoldDB" id="A0A382IS95"/>
<feature type="transmembrane region" description="Helical" evidence="7">
    <location>
        <begin position="113"/>
        <end position="133"/>
    </location>
</feature>
<keyword evidence="6 7" id="KW-0472">Membrane</keyword>
<name>A0A382IS95_9ZZZZ</name>
<comment type="similarity">
    <text evidence="2">Belongs to the peptidase S54 family.</text>
</comment>
<dbReference type="InterPro" id="IPR035952">
    <property type="entry name" value="Rhomboid-like_sf"/>
</dbReference>
<protein>
    <recommendedName>
        <fullName evidence="8">Peptidase S54 rhomboid domain-containing protein</fullName>
    </recommendedName>
</protein>
<dbReference type="SUPFAM" id="SSF144091">
    <property type="entry name" value="Rhomboid-like"/>
    <property type="match status" value="1"/>
</dbReference>
<dbReference type="InterPro" id="IPR022764">
    <property type="entry name" value="Peptidase_S54_rhomboid_dom"/>
</dbReference>
<evidence type="ECO:0000256" key="4">
    <source>
        <dbReference type="ARBA" id="ARBA00022801"/>
    </source>
</evidence>
<dbReference type="GO" id="GO:0004252">
    <property type="term" value="F:serine-type endopeptidase activity"/>
    <property type="evidence" value="ECO:0007669"/>
    <property type="project" value="InterPro"/>
</dbReference>
<organism evidence="9">
    <name type="scientific">marine metagenome</name>
    <dbReference type="NCBI Taxonomy" id="408172"/>
    <lineage>
        <taxon>unclassified sequences</taxon>
        <taxon>metagenomes</taxon>
        <taxon>ecological metagenomes</taxon>
    </lineage>
</organism>
<feature type="transmembrane region" description="Helical" evidence="7">
    <location>
        <begin position="139"/>
        <end position="161"/>
    </location>
</feature>
<feature type="transmembrane region" description="Helical" evidence="7">
    <location>
        <begin position="24"/>
        <end position="44"/>
    </location>
</feature>
<comment type="subcellular location">
    <subcellularLocation>
        <location evidence="1">Membrane</location>
        <topology evidence="1">Multi-pass membrane protein</topology>
    </subcellularLocation>
</comment>
<evidence type="ECO:0000256" key="7">
    <source>
        <dbReference type="SAM" id="Phobius"/>
    </source>
</evidence>
<evidence type="ECO:0000256" key="2">
    <source>
        <dbReference type="ARBA" id="ARBA00009045"/>
    </source>
</evidence>
<keyword evidence="4" id="KW-0378">Hydrolase</keyword>
<reference evidence="9" key="1">
    <citation type="submission" date="2018-05" db="EMBL/GenBank/DDBJ databases">
        <authorList>
            <person name="Lanie J.A."/>
            <person name="Ng W.-L."/>
            <person name="Kazmierczak K.M."/>
            <person name="Andrzejewski T.M."/>
            <person name="Davidsen T.M."/>
            <person name="Wayne K.J."/>
            <person name="Tettelin H."/>
            <person name="Glass J.I."/>
            <person name="Rusch D."/>
            <person name="Podicherti R."/>
            <person name="Tsui H.-C.T."/>
            <person name="Winkler M.E."/>
        </authorList>
    </citation>
    <scope>NUCLEOTIDE SEQUENCE</scope>
</reference>
<dbReference type="InterPro" id="IPR050925">
    <property type="entry name" value="Rhomboid_protease_S54"/>
</dbReference>
<evidence type="ECO:0000313" key="9">
    <source>
        <dbReference type="EMBL" id="SVC02067.1"/>
    </source>
</evidence>
<dbReference type="PANTHER" id="PTHR43731">
    <property type="entry name" value="RHOMBOID PROTEASE"/>
    <property type="match status" value="1"/>
</dbReference>
<gene>
    <name evidence="9" type="ORF">METZ01_LOCUS254921</name>
</gene>
<keyword evidence="3 7" id="KW-0812">Transmembrane</keyword>
<evidence type="ECO:0000256" key="6">
    <source>
        <dbReference type="ARBA" id="ARBA00023136"/>
    </source>
</evidence>
<feature type="transmembrane region" description="Helical" evidence="7">
    <location>
        <begin position="82"/>
        <end position="101"/>
    </location>
</feature>
<proteinExistence type="inferred from homology"/>
<dbReference type="SMART" id="SM01160">
    <property type="entry name" value="DUF1751"/>
    <property type="match status" value="1"/>
</dbReference>
<feature type="non-terminal residue" evidence="9">
    <location>
        <position position="191"/>
    </location>
</feature>
<dbReference type="GO" id="GO:0016020">
    <property type="term" value="C:membrane"/>
    <property type="evidence" value="ECO:0007669"/>
    <property type="project" value="UniProtKB-SubCell"/>
</dbReference>
<evidence type="ECO:0000259" key="8">
    <source>
        <dbReference type="Pfam" id="PF01694"/>
    </source>
</evidence>
<dbReference type="Gene3D" id="1.20.1540.10">
    <property type="entry name" value="Rhomboid-like"/>
    <property type="match status" value="1"/>
</dbReference>
<evidence type="ECO:0000256" key="3">
    <source>
        <dbReference type="ARBA" id="ARBA00022692"/>
    </source>
</evidence>
<evidence type="ECO:0000256" key="5">
    <source>
        <dbReference type="ARBA" id="ARBA00022989"/>
    </source>
</evidence>
<feature type="domain" description="Peptidase S54 rhomboid" evidence="8">
    <location>
        <begin position="76"/>
        <end position="184"/>
    </location>
</feature>
<accession>A0A382IS95</accession>
<keyword evidence="5 7" id="KW-1133">Transmembrane helix</keyword>
<dbReference type="Pfam" id="PF01694">
    <property type="entry name" value="Rhomboid"/>
    <property type="match status" value="1"/>
</dbReference>
<sequence length="191" mass="21634">MLDDRPYMRPEEPRFRASSMQQPWSGWAILLTINVVVFLLQVLIDPSSLDTRFAKSFVGQWLAFDSRNISLLLPMQLFTYQFLHGGVWHLLLNGLGLFFIGRALEPVIGRREIIGLYLVSGVVGALFQLGFAAMFPAQFAVPMVGASGAVFGFMGVLARLFPYREVYLLLFFVLPIRLKLHWVFWGSFAIA</sequence>
<feature type="transmembrane region" description="Helical" evidence="7">
    <location>
        <begin position="168"/>
        <end position="190"/>
    </location>
</feature>
<dbReference type="EMBL" id="UINC01069014">
    <property type="protein sequence ID" value="SVC02067.1"/>
    <property type="molecule type" value="Genomic_DNA"/>
</dbReference>
<evidence type="ECO:0000256" key="1">
    <source>
        <dbReference type="ARBA" id="ARBA00004141"/>
    </source>
</evidence>
<dbReference type="PANTHER" id="PTHR43731:SF14">
    <property type="entry name" value="PRESENILIN-ASSOCIATED RHOMBOID-LIKE PROTEIN, MITOCHONDRIAL"/>
    <property type="match status" value="1"/>
</dbReference>